<feature type="transmembrane region" description="Helical" evidence="1">
    <location>
        <begin position="21"/>
        <end position="40"/>
    </location>
</feature>
<evidence type="ECO:0000256" key="1">
    <source>
        <dbReference type="SAM" id="Phobius"/>
    </source>
</evidence>
<dbReference type="PANTHER" id="PTHR36933">
    <property type="entry name" value="SLL0788 PROTEIN"/>
    <property type="match status" value="1"/>
</dbReference>
<dbReference type="OrthoDB" id="26872at2"/>
<dbReference type="InterPro" id="IPR012347">
    <property type="entry name" value="Ferritin-like"/>
</dbReference>
<keyword evidence="4" id="KW-1185">Reference proteome</keyword>
<sequence length="226" mass="24526">MVRDASPERGAHTDQSRRTRLAIAAVLTAIGLVAASLVIGRLSSPVASDPLASSAEAGFSRDMQVHHQQAVEMAMIVRDQTNDPEVSLLAYDIATSQAQQSGQMFGWLAEWRLSQAATEPSMTWMSRPVPGVSGHDHAADSTHRPGSPMPGLATREQLQQLSASEGVDAERLFLQLMIAHHQSGVEMAEAIVERSSHRVVLDLASSIVRAQSSEIDLMKRMLAERR</sequence>
<reference evidence="3 4" key="1">
    <citation type="submission" date="2017-09" db="EMBL/GenBank/DDBJ databases">
        <authorList>
            <person name="Ehlers B."/>
            <person name="Leendertz F.H."/>
        </authorList>
    </citation>
    <scope>NUCLEOTIDE SEQUENCE [LARGE SCALE GENOMIC DNA]</scope>
    <source>
        <strain evidence="3 4">CGMCC 1.05381</strain>
    </source>
</reference>
<evidence type="ECO:0000313" key="4">
    <source>
        <dbReference type="Proteomes" id="UP000219440"/>
    </source>
</evidence>
<dbReference type="Gene3D" id="1.20.1260.10">
    <property type="match status" value="1"/>
</dbReference>
<keyword evidence="1" id="KW-0812">Transmembrane</keyword>
<dbReference type="Pfam" id="PF03713">
    <property type="entry name" value="DUF305"/>
    <property type="match status" value="1"/>
</dbReference>
<organism evidence="3 4">
    <name type="scientific">Salinibacterium xinjiangense</name>
    <dbReference type="NCBI Taxonomy" id="386302"/>
    <lineage>
        <taxon>Bacteria</taxon>
        <taxon>Bacillati</taxon>
        <taxon>Actinomycetota</taxon>
        <taxon>Actinomycetes</taxon>
        <taxon>Micrococcales</taxon>
        <taxon>Microbacteriaceae</taxon>
        <taxon>Salinibacterium</taxon>
    </lineage>
</organism>
<protein>
    <submittedName>
        <fullName evidence="3">Uncharacterized conserved protein, DUF305 family</fullName>
    </submittedName>
</protein>
<keyword evidence="1" id="KW-1133">Transmembrane helix</keyword>
<proteinExistence type="predicted"/>
<accession>A0A2C8ZAB9</accession>
<dbReference type="EMBL" id="OCST01000002">
    <property type="protein sequence ID" value="SOE60935.1"/>
    <property type="molecule type" value="Genomic_DNA"/>
</dbReference>
<dbReference type="Proteomes" id="UP000219440">
    <property type="component" value="Unassembled WGS sequence"/>
</dbReference>
<dbReference type="RefSeq" id="WP_097060296.1">
    <property type="nucleotide sequence ID" value="NZ_BMLC01000001.1"/>
</dbReference>
<dbReference type="AlphaFoldDB" id="A0A2C8ZAB9"/>
<evidence type="ECO:0000313" key="3">
    <source>
        <dbReference type="EMBL" id="SOE60935.1"/>
    </source>
</evidence>
<dbReference type="InterPro" id="IPR005183">
    <property type="entry name" value="DUF305_CopM-like"/>
</dbReference>
<gene>
    <name evidence="3" type="ORF">SAMN06296378_1177</name>
</gene>
<keyword evidence="1" id="KW-0472">Membrane</keyword>
<feature type="domain" description="DUF305" evidence="2">
    <location>
        <begin position="56"/>
        <end position="222"/>
    </location>
</feature>
<name>A0A2C8ZAB9_9MICO</name>
<evidence type="ECO:0000259" key="2">
    <source>
        <dbReference type="Pfam" id="PF03713"/>
    </source>
</evidence>
<dbReference type="PANTHER" id="PTHR36933:SF1">
    <property type="entry name" value="SLL0788 PROTEIN"/>
    <property type="match status" value="1"/>
</dbReference>